<keyword evidence="11" id="KW-1185">Reference proteome</keyword>
<keyword evidence="3" id="KW-0808">Transferase</keyword>
<feature type="domain" description="Aminotransferase class V" evidence="9">
    <location>
        <begin position="4"/>
        <end position="373"/>
    </location>
</feature>
<protein>
    <submittedName>
        <fullName evidence="10">Cysteine desulfurase</fullName>
    </submittedName>
</protein>
<evidence type="ECO:0000256" key="3">
    <source>
        <dbReference type="ARBA" id="ARBA00022679"/>
    </source>
</evidence>
<dbReference type="OrthoDB" id="9808002at2"/>
<comment type="similarity">
    <text evidence="2">Belongs to the class-V pyridoxal-phosphate-dependent aminotransferase family. NifS/IscS subfamily.</text>
</comment>
<reference evidence="10 11" key="1">
    <citation type="submission" date="2016-04" db="EMBL/GenBank/DDBJ databases">
        <title>First whole genome shotgun sequence of the bacterium Enteractinococcus sp. strain UASWS1574.</title>
        <authorList>
            <person name="Crovadore J."/>
            <person name="Chablais R."/>
            <person name="Lefort F."/>
        </authorList>
    </citation>
    <scope>NUCLEOTIDE SEQUENCE [LARGE SCALE GENOMIC DNA]</scope>
    <source>
        <strain evidence="10 11">UASWS1574</strain>
    </source>
</reference>
<dbReference type="PIRSF" id="PIRSF005572">
    <property type="entry name" value="NifS"/>
    <property type="match status" value="1"/>
</dbReference>
<dbReference type="PANTHER" id="PTHR11601:SF34">
    <property type="entry name" value="CYSTEINE DESULFURASE"/>
    <property type="match status" value="1"/>
</dbReference>
<evidence type="ECO:0000256" key="6">
    <source>
        <dbReference type="ARBA" id="ARBA00023004"/>
    </source>
</evidence>
<dbReference type="Gene3D" id="3.40.640.10">
    <property type="entry name" value="Type I PLP-dependent aspartate aminotransferase-like (Major domain)"/>
    <property type="match status" value="1"/>
</dbReference>
<evidence type="ECO:0000256" key="1">
    <source>
        <dbReference type="ARBA" id="ARBA00001933"/>
    </source>
</evidence>
<accession>A0A1B7LWV4</accession>
<evidence type="ECO:0000259" key="9">
    <source>
        <dbReference type="Pfam" id="PF00266"/>
    </source>
</evidence>
<organism evidence="10 11">
    <name type="scientific">Enteractinococcus helveticum</name>
    <dbReference type="NCBI Taxonomy" id="1837282"/>
    <lineage>
        <taxon>Bacteria</taxon>
        <taxon>Bacillati</taxon>
        <taxon>Actinomycetota</taxon>
        <taxon>Actinomycetes</taxon>
        <taxon>Micrococcales</taxon>
        <taxon>Micrococcaceae</taxon>
    </lineage>
</organism>
<keyword evidence="6" id="KW-0408">Iron</keyword>
<comment type="catalytic activity">
    <reaction evidence="8">
        <text>(sulfur carrier)-H + L-cysteine = (sulfur carrier)-SH + L-alanine</text>
        <dbReference type="Rhea" id="RHEA:43892"/>
        <dbReference type="Rhea" id="RHEA-COMP:14737"/>
        <dbReference type="Rhea" id="RHEA-COMP:14739"/>
        <dbReference type="ChEBI" id="CHEBI:29917"/>
        <dbReference type="ChEBI" id="CHEBI:35235"/>
        <dbReference type="ChEBI" id="CHEBI:57972"/>
        <dbReference type="ChEBI" id="CHEBI:64428"/>
        <dbReference type="EC" id="2.8.1.7"/>
    </reaction>
</comment>
<evidence type="ECO:0000313" key="10">
    <source>
        <dbReference type="EMBL" id="OAV59506.1"/>
    </source>
</evidence>
<keyword evidence="5" id="KW-0663">Pyridoxal phosphate</keyword>
<proteinExistence type="inferred from homology"/>
<dbReference type="SUPFAM" id="SSF53383">
    <property type="entry name" value="PLP-dependent transferases"/>
    <property type="match status" value="1"/>
</dbReference>
<comment type="cofactor">
    <cofactor evidence="1">
        <name>pyridoxal 5'-phosphate</name>
        <dbReference type="ChEBI" id="CHEBI:597326"/>
    </cofactor>
</comment>
<dbReference type="GO" id="GO:0051536">
    <property type="term" value="F:iron-sulfur cluster binding"/>
    <property type="evidence" value="ECO:0007669"/>
    <property type="project" value="UniProtKB-KW"/>
</dbReference>
<dbReference type="FunFam" id="3.40.640.10:FF:000084">
    <property type="entry name" value="IscS-like cysteine desulfurase"/>
    <property type="match status" value="1"/>
</dbReference>
<dbReference type="Gene3D" id="1.10.260.50">
    <property type="match status" value="1"/>
</dbReference>
<gene>
    <name evidence="10" type="ORF">A6F49_16855</name>
</gene>
<evidence type="ECO:0000256" key="5">
    <source>
        <dbReference type="ARBA" id="ARBA00022898"/>
    </source>
</evidence>
<dbReference type="RefSeq" id="WP_043058571.1">
    <property type="nucleotide sequence ID" value="NZ_LXEY01000022.1"/>
</dbReference>
<dbReference type="GO" id="GO:0046872">
    <property type="term" value="F:metal ion binding"/>
    <property type="evidence" value="ECO:0007669"/>
    <property type="project" value="UniProtKB-KW"/>
</dbReference>
<keyword evidence="7" id="KW-0411">Iron-sulfur</keyword>
<dbReference type="InterPro" id="IPR015421">
    <property type="entry name" value="PyrdxlP-dep_Trfase_major"/>
</dbReference>
<evidence type="ECO:0000256" key="8">
    <source>
        <dbReference type="ARBA" id="ARBA00050776"/>
    </source>
</evidence>
<evidence type="ECO:0000256" key="2">
    <source>
        <dbReference type="ARBA" id="ARBA00006490"/>
    </source>
</evidence>
<dbReference type="Proteomes" id="UP000078292">
    <property type="component" value="Unassembled WGS sequence"/>
</dbReference>
<dbReference type="InterPro" id="IPR000192">
    <property type="entry name" value="Aminotrans_V_dom"/>
</dbReference>
<comment type="caution">
    <text evidence="10">The sequence shown here is derived from an EMBL/GenBank/DDBJ whole genome shotgun (WGS) entry which is preliminary data.</text>
</comment>
<dbReference type="Pfam" id="PF00266">
    <property type="entry name" value="Aminotran_5"/>
    <property type="match status" value="1"/>
</dbReference>
<dbReference type="STRING" id="1837282.A6F49_16855"/>
<dbReference type="EMBL" id="LXEY01000022">
    <property type="protein sequence ID" value="OAV59506.1"/>
    <property type="molecule type" value="Genomic_DNA"/>
</dbReference>
<name>A0A1B7LWV4_9MICC</name>
<keyword evidence="4" id="KW-0479">Metal-binding</keyword>
<evidence type="ECO:0000256" key="7">
    <source>
        <dbReference type="ARBA" id="ARBA00023014"/>
    </source>
</evidence>
<dbReference type="InterPro" id="IPR016454">
    <property type="entry name" value="Cysteine_dSase"/>
</dbReference>
<dbReference type="GO" id="GO:0031071">
    <property type="term" value="F:cysteine desulfurase activity"/>
    <property type="evidence" value="ECO:0007669"/>
    <property type="project" value="UniProtKB-EC"/>
</dbReference>
<sequence>MSRIYLDHAATTPVRPAALDAFVAQAQRIGNAAALHSAGRSVKLQVADARDRLAATLGAHPSEIIFTSGGTEADNLGIKGLYLANRAADETKNVVIATGIEHPAVTDSLQWLETHEGAQLVVVEVDAEGFVDLDAWRAALETHRGRIALATLMWANNEIGTIQPIAQVAELCAAEQVDFHVDAVQAFGAIDATFVPGITTMAISGHKIGAPVGIGALLVRRDAKPLPVLHGGGQERDIRSGTTADALIVAFAAAAEEATANLAEESARLAGLRDQLIAAVTAQIPEAKLQGPADGKYRLPTNVHFSFAQAEGDSLLFGLDMAGIESSTGSACNAGVSRPSQVILATGQDEAAARSTQRFSLGHTTTQTDIDAVIATLPGIYQAAAKAGMTAQTSSIRTANSHR</sequence>
<dbReference type="PANTHER" id="PTHR11601">
    <property type="entry name" value="CYSTEINE DESULFURYLASE FAMILY MEMBER"/>
    <property type="match status" value="1"/>
</dbReference>
<dbReference type="AlphaFoldDB" id="A0A1B7LWV4"/>
<dbReference type="InterPro" id="IPR015424">
    <property type="entry name" value="PyrdxlP-dep_Trfase"/>
</dbReference>
<dbReference type="Gene3D" id="3.90.1150.10">
    <property type="entry name" value="Aspartate Aminotransferase, domain 1"/>
    <property type="match status" value="1"/>
</dbReference>
<dbReference type="InterPro" id="IPR015422">
    <property type="entry name" value="PyrdxlP-dep_Trfase_small"/>
</dbReference>
<evidence type="ECO:0000256" key="4">
    <source>
        <dbReference type="ARBA" id="ARBA00022723"/>
    </source>
</evidence>
<evidence type="ECO:0000313" key="11">
    <source>
        <dbReference type="Proteomes" id="UP000078292"/>
    </source>
</evidence>